<feature type="region of interest" description="Disordered" evidence="2">
    <location>
        <begin position="423"/>
        <end position="531"/>
    </location>
</feature>
<evidence type="ECO:0000256" key="3">
    <source>
        <dbReference type="SAM" id="Phobius"/>
    </source>
</evidence>
<dbReference type="PANTHER" id="PTHR22765:SF416">
    <property type="entry name" value="E3 UBIQUITIN-PROTEIN LIGASE GODZILLA"/>
    <property type="match status" value="1"/>
</dbReference>
<dbReference type="Gene3D" id="3.30.40.10">
    <property type="entry name" value="Zinc/RING finger domain, C3HC4 (zinc finger)"/>
    <property type="match status" value="1"/>
</dbReference>
<sequence length="531" mass="59107">MSTSPSTVSFEYHELAIRTLSTNGVTQGSTIRGSLFLPDLSTDTCRSQTEPYVNKTATTLKQTPRVGNFHEIAFAPWTSSQCIYEYLESARQDPQLKAFIFFVTDNNSTATPPAPSDPMWHLEDGGNWKSEQSFAIYAVSNVVGSKVMEQLAAYSGNLTTVPYGHDLAEQIDASEWVRLIASIQTSGGNRLPSLWVFLLIILGLLVAVICISSFVMHWLQSRRRNNLRSRVIRGEVDLEALGIRRLTVPQEVLNKMPLYIYTDRPATPPAEPQHNPTEEIKENGVSHIKGASQPSSSPEVRPATYCQPTCAICLDDFVAGETSVRELPCRHIYHPECIDSFLRDNSSLCPLCKTTVLPKGYCPAVITNAMVRRERWVRRIRSRAASQGITQAELVQEQQRMMAEERYRPGLLNAFAIWTMGNRPSRREQRGDVEMQRTSPSTADAATAAEQQLPAAPAPVAVPAGASTDATNMTPVSPRPERGTASRREWARQRALALLGRHRHHSDLVDEDEEPPRGRMRKALSRVFPGV</sequence>
<keyword evidence="3" id="KW-1133">Transmembrane helix</keyword>
<dbReference type="SMART" id="SM00184">
    <property type="entry name" value="RING"/>
    <property type="match status" value="1"/>
</dbReference>
<dbReference type="Proteomes" id="UP000799438">
    <property type="component" value="Unassembled WGS sequence"/>
</dbReference>
<keyword evidence="3" id="KW-0812">Transmembrane</keyword>
<dbReference type="EMBL" id="ML995491">
    <property type="protein sequence ID" value="KAF2139967.1"/>
    <property type="molecule type" value="Genomic_DNA"/>
</dbReference>
<dbReference type="SUPFAM" id="SSF57850">
    <property type="entry name" value="RING/U-box"/>
    <property type="match status" value="1"/>
</dbReference>
<dbReference type="CDD" id="cd16454">
    <property type="entry name" value="RING-H2_PA-TM-RING"/>
    <property type="match status" value="1"/>
</dbReference>
<feature type="transmembrane region" description="Helical" evidence="3">
    <location>
        <begin position="194"/>
        <end position="219"/>
    </location>
</feature>
<keyword evidence="1" id="KW-0479">Metal-binding</keyword>
<feature type="compositionally biased region" description="Basic and acidic residues" evidence="2">
    <location>
        <begin position="479"/>
        <end position="492"/>
    </location>
</feature>
<accession>A0A6A6BAN1</accession>
<dbReference type="GO" id="GO:0005737">
    <property type="term" value="C:cytoplasm"/>
    <property type="evidence" value="ECO:0007669"/>
    <property type="project" value="TreeGrafter"/>
</dbReference>
<evidence type="ECO:0000259" key="4">
    <source>
        <dbReference type="PROSITE" id="PS50089"/>
    </source>
</evidence>
<dbReference type="RefSeq" id="XP_033395680.1">
    <property type="nucleotide sequence ID" value="XM_033544948.1"/>
</dbReference>
<dbReference type="PROSITE" id="PS50089">
    <property type="entry name" value="ZF_RING_2"/>
    <property type="match status" value="1"/>
</dbReference>
<keyword evidence="1" id="KW-0862">Zinc</keyword>
<evidence type="ECO:0000256" key="1">
    <source>
        <dbReference type="PROSITE-ProRule" id="PRU00175"/>
    </source>
</evidence>
<dbReference type="AlphaFoldDB" id="A0A6A6BAN1"/>
<dbReference type="GO" id="GO:0006511">
    <property type="term" value="P:ubiquitin-dependent protein catabolic process"/>
    <property type="evidence" value="ECO:0007669"/>
    <property type="project" value="TreeGrafter"/>
</dbReference>
<protein>
    <recommendedName>
        <fullName evidence="4">RING-type domain-containing protein</fullName>
    </recommendedName>
</protein>
<organism evidence="5 6">
    <name type="scientific">Aplosporella prunicola CBS 121167</name>
    <dbReference type="NCBI Taxonomy" id="1176127"/>
    <lineage>
        <taxon>Eukaryota</taxon>
        <taxon>Fungi</taxon>
        <taxon>Dikarya</taxon>
        <taxon>Ascomycota</taxon>
        <taxon>Pezizomycotina</taxon>
        <taxon>Dothideomycetes</taxon>
        <taxon>Dothideomycetes incertae sedis</taxon>
        <taxon>Botryosphaeriales</taxon>
        <taxon>Aplosporellaceae</taxon>
        <taxon>Aplosporella</taxon>
    </lineage>
</organism>
<dbReference type="InterPro" id="IPR001841">
    <property type="entry name" value="Znf_RING"/>
</dbReference>
<dbReference type="InterPro" id="IPR013083">
    <property type="entry name" value="Znf_RING/FYVE/PHD"/>
</dbReference>
<keyword evidence="1" id="KW-0863">Zinc-finger</keyword>
<dbReference type="Pfam" id="PF13639">
    <property type="entry name" value="zf-RING_2"/>
    <property type="match status" value="1"/>
</dbReference>
<dbReference type="GeneID" id="54302444"/>
<dbReference type="OrthoDB" id="21204at2759"/>
<feature type="compositionally biased region" description="Basic and acidic residues" evidence="2">
    <location>
        <begin position="425"/>
        <end position="435"/>
    </location>
</feature>
<proteinExistence type="predicted"/>
<dbReference type="GO" id="GO:0008270">
    <property type="term" value="F:zinc ion binding"/>
    <property type="evidence" value="ECO:0007669"/>
    <property type="project" value="UniProtKB-KW"/>
</dbReference>
<name>A0A6A6BAN1_9PEZI</name>
<gene>
    <name evidence="5" type="ORF">K452DRAFT_327886</name>
</gene>
<evidence type="ECO:0000313" key="6">
    <source>
        <dbReference type="Proteomes" id="UP000799438"/>
    </source>
</evidence>
<dbReference type="GO" id="GO:0061630">
    <property type="term" value="F:ubiquitin protein ligase activity"/>
    <property type="evidence" value="ECO:0007669"/>
    <property type="project" value="TreeGrafter"/>
</dbReference>
<keyword evidence="6" id="KW-1185">Reference proteome</keyword>
<evidence type="ECO:0000256" key="2">
    <source>
        <dbReference type="SAM" id="MobiDB-lite"/>
    </source>
</evidence>
<feature type="domain" description="RING-type" evidence="4">
    <location>
        <begin position="310"/>
        <end position="353"/>
    </location>
</feature>
<feature type="compositionally biased region" description="Low complexity" evidence="2">
    <location>
        <begin position="439"/>
        <end position="466"/>
    </location>
</feature>
<keyword evidence="3" id="KW-0472">Membrane</keyword>
<reference evidence="5" key="1">
    <citation type="journal article" date="2020" name="Stud. Mycol.">
        <title>101 Dothideomycetes genomes: a test case for predicting lifestyles and emergence of pathogens.</title>
        <authorList>
            <person name="Haridas S."/>
            <person name="Albert R."/>
            <person name="Binder M."/>
            <person name="Bloem J."/>
            <person name="Labutti K."/>
            <person name="Salamov A."/>
            <person name="Andreopoulos B."/>
            <person name="Baker S."/>
            <person name="Barry K."/>
            <person name="Bills G."/>
            <person name="Bluhm B."/>
            <person name="Cannon C."/>
            <person name="Castanera R."/>
            <person name="Culley D."/>
            <person name="Daum C."/>
            <person name="Ezra D."/>
            <person name="Gonzalez J."/>
            <person name="Henrissat B."/>
            <person name="Kuo A."/>
            <person name="Liang C."/>
            <person name="Lipzen A."/>
            <person name="Lutzoni F."/>
            <person name="Magnuson J."/>
            <person name="Mondo S."/>
            <person name="Nolan M."/>
            <person name="Ohm R."/>
            <person name="Pangilinan J."/>
            <person name="Park H.-J."/>
            <person name="Ramirez L."/>
            <person name="Alfaro M."/>
            <person name="Sun H."/>
            <person name="Tritt A."/>
            <person name="Yoshinaga Y."/>
            <person name="Zwiers L.-H."/>
            <person name="Turgeon B."/>
            <person name="Goodwin S."/>
            <person name="Spatafora J."/>
            <person name="Crous P."/>
            <person name="Grigoriev I."/>
        </authorList>
    </citation>
    <scope>NUCLEOTIDE SEQUENCE</scope>
    <source>
        <strain evidence="5">CBS 121167</strain>
    </source>
</reference>
<dbReference type="PANTHER" id="PTHR22765">
    <property type="entry name" value="RING FINGER AND PROTEASE ASSOCIATED DOMAIN-CONTAINING"/>
    <property type="match status" value="1"/>
</dbReference>
<dbReference type="InterPro" id="IPR051826">
    <property type="entry name" value="E3_ubiquitin-ligase_domain"/>
</dbReference>
<evidence type="ECO:0000313" key="5">
    <source>
        <dbReference type="EMBL" id="KAF2139967.1"/>
    </source>
</evidence>